<feature type="domain" description="HTH cro/C1-type" evidence="3">
    <location>
        <begin position="15"/>
        <end position="69"/>
    </location>
</feature>
<dbReference type="GO" id="GO:0003700">
    <property type="term" value="F:DNA-binding transcription factor activity"/>
    <property type="evidence" value="ECO:0007669"/>
    <property type="project" value="TreeGrafter"/>
</dbReference>
<dbReference type="Pfam" id="PF17932">
    <property type="entry name" value="TetR_C_24"/>
    <property type="match status" value="1"/>
</dbReference>
<dbReference type="InterPro" id="IPR001647">
    <property type="entry name" value="HTH_TetR"/>
</dbReference>
<dbReference type="InterPro" id="IPR041490">
    <property type="entry name" value="KstR2_TetR_C"/>
</dbReference>
<keyword evidence="6" id="KW-1185">Reference proteome</keyword>
<dbReference type="EMBL" id="VFOK01000001">
    <property type="protein sequence ID" value="TQL32817.1"/>
    <property type="molecule type" value="Genomic_DNA"/>
</dbReference>
<comment type="caution">
    <text evidence="5">The sequence shown here is derived from an EMBL/GenBank/DDBJ whole genome shotgun (WGS) entry which is preliminary data.</text>
</comment>
<dbReference type="OrthoDB" id="3190535at2"/>
<accession>A0A542XAG4</accession>
<dbReference type="SUPFAM" id="SSF48498">
    <property type="entry name" value="Tetracyclin repressor-like, C-terminal domain"/>
    <property type="match status" value="1"/>
</dbReference>
<dbReference type="Gene3D" id="1.10.260.40">
    <property type="entry name" value="lambda repressor-like DNA-binding domains"/>
    <property type="match status" value="1"/>
</dbReference>
<dbReference type="Pfam" id="PF00440">
    <property type="entry name" value="TetR_N"/>
    <property type="match status" value="1"/>
</dbReference>
<evidence type="ECO:0000259" key="4">
    <source>
        <dbReference type="PROSITE" id="PS50977"/>
    </source>
</evidence>
<feature type="DNA-binding region" description="H-T-H motif" evidence="2">
    <location>
        <begin position="115"/>
        <end position="134"/>
    </location>
</feature>
<dbReference type="InterPro" id="IPR001387">
    <property type="entry name" value="Cro/C1-type_HTH"/>
</dbReference>
<dbReference type="PROSITE" id="PS50977">
    <property type="entry name" value="HTH_TETR_2"/>
    <property type="match status" value="1"/>
</dbReference>
<proteinExistence type="predicted"/>
<dbReference type="InterPro" id="IPR009057">
    <property type="entry name" value="Homeodomain-like_sf"/>
</dbReference>
<name>A0A542XAG4_9MICO</name>
<sequence length="280" mass="30389">MTTDRAVRTRAGGRVRTFREQRGLTVRQLATAVHVSPATVTAIEHGRTSITVERLVALADVLQVDPAALLDAEPAAPAAPGRGSRDWRTFEAMPLAPALTGAARAFVTTGYHGATVRSIALAAGISPAGIYHHYASKHDLLRELMTLGMDDLLWRVEAARDEAKDPVQRVALIVEATALWHARRHEIAIIGASEMRSLDPAAHRSIVAFRRRVQEILDDAVLDALPPDADRGEALAAARGISTMCTSIAQWFRPDGESSADEIARQHSRFALRLLELGRP</sequence>
<evidence type="ECO:0000259" key="3">
    <source>
        <dbReference type="PROSITE" id="PS50943"/>
    </source>
</evidence>
<dbReference type="InterPro" id="IPR036271">
    <property type="entry name" value="Tet_transcr_reg_TetR-rel_C_sf"/>
</dbReference>
<dbReference type="GO" id="GO:0000976">
    <property type="term" value="F:transcription cis-regulatory region binding"/>
    <property type="evidence" value="ECO:0007669"/>
    <property type="project" value="TreeGrafter"/>
</dbReference>
<gene>
    <name evidence="5" type="ORF">FB554_0949</name>
</gene>
<dbReference type="SMART" id="SM00530">
    <property type="entry name" value="HTH_XRE"/>
    <property type="match status" value="1"/>
</dbReference>
<dbReference type="SUPFAM" id="SSF46689">
    <property type="entry name" value="Homeodomain-like"/>
    <property type="match status" value="1"/>
</dbReference>
<dbReference type="Proteomes" id="UP000318336">
    <property type="component" value="Unassembled WGS sequence"/>
</dbReference>
<dbReference type="Pfam" id="PF01381">
    <property type="entry name" value="HTH_3"/>
    <property type="match status" value="1"/>
</dbReference>
<dbReference type="PRINTS" id="PR00455">
    <property type="entry name" value="HTHTETR"/>
</dbReference>
<dbReference type="SUPFAM" id="SSF47413">
    <property type="entry name" value="lambda repressor-like DNA-binding domains"/>
    <property type="match status" value="1"/>
</dbReference>
<evidence type="ECO:0000256" key="1">
    <source>
        <dbReference type="ARBA" id="ARBA00023125"/>
    </source>
</evidence>
<organism evidence="5 6">
    <name type="scientific">Barrientosiimonas humi</name>
    <dbReference type="NCBI Taxonomy" id="999931"/>
    <lineage>
        <taxon>Bacteria</taxon>
        <taxon>Bacillati</taxon>
        <taxon>Actinomycetota</taxon>
        <taxon>Actinomycetes</taxon>
        <taxon>Micrococcales</taxon>
        <taxon>Dermacoccaceae</taxon>
        <taxon>Barrientosiimonas</taxon>
    </lineage>
</organism>
<reference evidence="5 6" key="1">
    <citation type="submission" date="2019-06" db="EMBL/GenBank/DDBJ databases">
        <title>Sequencing the genomes of 1000 actinobacteria strains.</title>
        <authorList>
            <person name="Klenk H.-P."/>
        </authorList>
    </citation>
    <scope>NUCLEOTIDE SEQUENCE [LARGE SCALE GENOMIC DNA]</scope>
    <source>
        <strain evidence="5 6">DSM 24617</strain>
    </source>
</reference>
<feature type="domain" description="HTH tetR-type" evidence="4">
    <location>
        <begin position="92"/>
        <end position="152"/>
    </location>
</feature>
<evidence type="ECO:0000313" key="5">
    <source>
        <dbReference type="EMBL" id="TQL32817.1"/>
    </source>
</evidence>
<evidence type="ECO:0000313" key="6">
    <source>
        <dbReference type="Proteomes" id="UP000318336"/>
    </source>
</evidence>
<protein>
    <submittedName>
        <fullName evidence="5">TetR family transcriptional regulator</fullName>
    </submittedName>
</protein>
<dbReference type="Gene3D" id="1.10.357.10">
    <property type="entry name" value="Tetracycline Repressor, domain 2"/>
    <property type="match status" value="1"/>
</dbReference>
<dbReference type="PROSITE" id="PS50943">
    <property type="entry name" value="HTH_CROC1"/>
    <property type="match status" value="1"/>
</dbReference>
<dbReference type="PANTHER" id="PTHR30055:SF237">
    <property type="entry name" value="TRANSCRIPTIONAL REPRESSOR MCE3R"/>
    <property type="match status" value="1"/>
</dbReference>
<dbReference type="AlphaFoldDB" id="A0A542XAG4"/>
<dbReference type="CDD" id="cd00093">
    <property type="entry name" value="HTH_XRE"/>
    <property type="match status" value="1"/>
</dbReference>
<keyword evidence="1 2" id="KW-0238">DNA-binding</keyword>
<evidence type="ECO:0000256" key="2">
    <source>
        <dbReference type="PROSITE-ProRule" id="PRU00335"/>
    </source>
</evidence>
<dbReference type="PANTHER" id="PTHR30055">
    <property type="entry name" value="HTH-TYPE TRANSCRIPTIONAL REGULATOR RUTR"/>
    <property type="match status" value="1"/>
</dbReference>
<dbReference type="RefSeq" id="WP_142004903.1">
    <property type="nucleotide sequence ID" value="NZ_CAJTBP010000001.1"/>
</dbReference>
<dbReference type="InterPro" id="IPR050109">
    <property type="entry name" value="HTH-type_TetR-like_transc_reg"/>
</dbReference>
<dbReference type="InterPro" id="IPR010982">
    <property type="entry name" value="Lambda_DNA-bd_dom_sf"/>
</dbReference>